<organism evidence="1 2">
    <name type="scientific">Microseira wollei NIES-4236</name>
    <dbReference type="NCBI Taxonomy" id="2530354"/>
    <lineage>
        <taxon>Bacteria</taxon>
        <taxon>Bacillati</taxon>
        <taxon>Cyanobacteriota</taxon>
        <taxon>Cyanophyceae</taxon>
        <taxon>Oscillatoriophycideae</taxon>
        <taxon>Aerosakkonematales</taxon>
        <taxon>Aerosakkonemataceae</taxon>
        <taxon>Microseira</taxon>
    </lineage>
</organism>
<proteinExistence type="predicted"/>
<name>A0AAV3XEB9_9CYAN</name>
<comment type="caution">
    <text evidence="1">The sequence shown here is derived from an EMBL/GenBank/DDBJ whole genome shotgun (WGS) entry which is preliminary data.</text>
</comment>
<dbReference type="AlphaFoldDB" id="A0AAV3XEB9"/>
<accession>A0AAV3XEB9</accession>
<dbReference type="RefSeq" id="WP_307731443.1">
    <property type="nucleotide sequence ID" value="NZ_BLAY01000045.1"/>
</dbReference>
<dbReference type="EMBL" id="BLAY01000045">
    <property type="protein sequence ID" value="GET38455.1"/>
    <property type="molecule type" value="Genomic_DNA"/>
</dbReference>
<gene>
    <name evidence="1" type="ORF">MiSe_32130</name>
</gene>
<sequence length="64" mass="7520">MFNEREGNQIKTIYRAVTLGTIWQFLKLEGQLVSIDLSEYYIRDIKKILGILSLAIQNFRNPVF</sequence>
<keyword evidence="2" id="KW-1185">Reference proteome</keyword>
<evidence type="ECO:0000313" key="1">
    <source>
        <dbReference type="EMBL" id="GET38455.1"/>
    </source>
</evidence>
<reference evidence="1" key="1">
    <citation type="submission" date="2019-10" db="EMBL/GenBank/DDBJ databases">
        <title>Draft genome sequece of Microseira wollei NIES-4236.</title>
        <authorList>
            <person name="Yamaguchi H."/>
            <person name="Suzuki S."/>
            <person name="Kawachi M."/>
        </authorList>
    </citation>
    <scope>NUCLEOTIDE SEQUENCE</scope>
    <source>
        <strain evidence="1">NIES-4236</strain>
    </source>
</reference>
<protein>
    <submittedName>
        <fullName evidence="1">Uncharacterized protein</fullName>
    </submittedName>
</protein>
<dbReference type="Proteomes" id="UP001050975">
    <property type="component" value="Unassembled WGS sequence"/>
</dbReference>
<evidence type="ECO:0000313" key="2">
    <source>
        <dbReference type="Proteomes" id="UP001050975"/>
    </source>
</evidence>